<evidence type="ECO:0000313" key="2">
    <source>
        <dbReference type="Proteomes" id="UP000299102"/>
    </source>
</evidence>
<gene>
    <name evidence="1" type="ORF">EVAR_75267_1</name>
</gene>
<keyword evidence="2" id="KW-1185">Reference proteome</keyword>
<dbReference type="EMBL" id="BGZK01000298">
    <property type="protein sequence ID" value="GBP35064.1"/>
    <property type="molecule type" value="Genomic_DNA"/>
</dbReference>
<protein>
    <submittedName>
        <fullName evidence="1">Uncharacterized protein</fullName>
    </submittedName>
</protein>
<name>A0A4C1VAS4_EUMVA</name>
<accession>A0A4C1VAS4</accession>
<dbReference type="AlphaFoldDB" id="A0A4C1VAS4"/>
<reference evidence="1 2" key="1">
    <citation type="journal article" date="2019" name="Commun. Biol.">
        <title>The bagworm genome reveals a unique fibroin gene that provides high tensile strength.</title>
        <authorList>
            <person name="Kono N."/>
            <person name="Nakamura H."/>
            <person name="Ohtoshi R."/>
            <person name="Tomita M."/>
            <person name="Numata K."/>
            <person name="Arakawa K."/>
        </authorList>
    </citation>
    <scope>NUCLEOTIDE SEQUENCE [LARGE SCALE GENOMIC DNA]</scope>
</reference>
<dbReference type="Proteomes" id="UP000299102">
    <property type="component" value="Unassembled WGS sequence"/>
</dbReference>
<comment type="caution">
    <text evidence="1">The sequence shown here is derived from an EMBL/GenBank/DDBJ whole genome shotgun (WGS) entry which is preliminary data.</text>
</comment>
<sequence length="100" mass="10254">MGSAAAGRAGAAGQTAAAFKVKAGAEVEEAATTAPKGQKCYVASETTFSVFRNTTRPFRNSAGAARITRITHRGPRPSAPAAQSHLVRSSVVIKALSRIA</sequence>
<proteinExistence type="predicted"/>
<organism evidence="1 2">
    <name type="scientific">Eumeta variegata</name>
    <name type="common">Bagworm moth</name>
    <name type="synonym">Eumeta japonica</name>
    <dbReference type="NCBI Taxonomy" id="151549"/>
    <lineage>
        <taxon>Eukaryota</taxon>
        <taxon>Metazoa</taxon>
        <taxon>Ecdysozoa</taxon>
        <taxon>Arthropoda</taxon>
        <taxon>Hexapoda</taxon>
        <taxon>Insecta</taxon>
        <taxon>Pterygota</taxon>
        <taxon>Neoptera</taxon>
        <taxon>Endopterygota</taxon>
        <taxon>Lepidoptera</taxon>
        <taxon>Glossata</taxon>
        <taxon>Ditrysia</taxon>
        <taxon>Tineoidea</taxon>
        <taxon>Psychidae</taxon>
        <taxon>Oiketicinae</taxon>
        <taxon>Eumeta</taxon>
    </lineage>
</organism>
<evidence type="ECO:0000313" key="1">
    <source>
        <dbReference type="EMBL" id="GBP35064.1"/>
    </source>
</evidence>